<name>A0A212F8F1_DANPL</name>
<evidence type="ECO:0000313" key="9">
    <source>
        <dbReference type="EMBL" id="OWR50022.1"/>
    </source>
</evidence>
<dbReference type="eggNOG" id="KOG1721">
    <property type="taxonomic scope" value="Eukaryota"/>
</dbReference>
<dbReference type="SUPFAM" id="SSF57667">
    <property type="entry name" value="beta-beta-alpha zinc fingers"/>
    <property type="match status" value="3"/>
</dbReference>
<keyword evidence="2" id="KW-0479">Metal-binding</keyword>
<protein>
    <submittedName>
        <fullName evidence="9">Zinc finger protein 99</fullName>
    </submittedName>
</protein>
<evidence type="ECO:0000256" key="6">
    <source>
        <dbReference type="ARBA" id="ARBA00023242"/>
    </source>
</evidence>
<dbReference type="GO" id="GO:0000978">
    <property type="term" value="F:RNA polymerase II cis-regulatory region sequence-specific DNA binding"/>
    <property type="evidence" value="ECO:0007669"/>
    <property type="project" value="TreeGrafter"/>
</dbReference>
<proteinExistence type="predicted"/>
<dbReference type="PROSITE" id="PS00028">
    <property type="entry name" value="ZINC_FINGER_C2H2_1"/>
    <property type="match status" value="5"/>
</dbReference>
<comment type="caution">
    <text evidence="9">The sequence shown here is derived from an EMBL/GenBank/DDBJ whole genome shotgun (WGS) entry which is preliminary data.</text>
</comment>
<evidence type="ECO:0000259" key="8">
    <source>
        <dbReference type="PROSITE" id="PS50157"/>
    </source>
</evidence>
<dbReference type="Pfam" id="PF00096">
    <property type="entry name" value="zf-C2H2"/>
    <property type="match status" value="4"/>
</dbReference>
<evidence type="ECO:0000256" key="3">
    <source>
        <dbReference type="ARBA" id="ARBA00022737"/>
    </source>
</evidence>
<dbReference type="InterPro" id="IPR013087">
    <property type="entry name" value="Znf_C2H2_type"/>
</dbReference>
<dbReference type="GO" id="GO:0005634">
    <property type="term" value="C:nucleus"/>
    <property type="evidence" value="ECO:0007669"/>
    <property type="project" value="UniProtKB-SubCell"/>
</dbReference>
<dbReference type="PROSITE" id="PS50157">
    <property type="entry name" value="ZINC_FINGER_C2H2_2"/>
    <property type="match status" value="4"/>
</dbReference>
<keyword evidence="6" id="KW-0539">Nucleus</keyword>
<organism evidence="9 10">
    <name type="scientific">Danaus plexippus plexippus</name>
    <dbReference type="NCBI Taxonomy" id="278856"/>
    <lineage>
        <taxon>Eukaryota</taxon>
        <taxon>Metazoa</taxon>
        <taxon>Ecdysozoa</taxon>
        <taxon>Arthropoda</taxon>
        <taxon>Hexapoda</taxon>
        <taxon>Insecta</taxon>
        <taxon>Pterygota</taxon>
        <taxon>Neoptera</taxon>
        <taxon>Endopterygota</taxon>
        <taxon>Lepidoptera</taxon>
        <taxon>Glossata</taxon>
        <taxon>Ditrysia</taxon>
        <taxon>Papilionoidea</taxon>
        <taxon>Nymphalidae</taxon>
        <taxon>Danainae</taxon>
        <taxon>Danaini</taxon>
        <taxon>Danaina</taxon>
        <taxon>Danaus</taxon>
        <taxon>Danaus</taxon>
    </lineage>
</organism>
<dbReference type="Proteomes" id="UP000007151">
    <property type="component" value="Unassembled WGS sequence"/>
</dbReference>
<dbReference type="Gene3D" id="3.30.160.60">
    <property type="entry name" value="Classic Zinc Finger"/>
    <property type="match status" value="4"/>
</dbReference>
<feature type="domain" description="C2H2-type" evidence="8">
    <location>
        <begin position="496"/>
        <end position="524"/>
    </location>
</feature>
<keyword evidence="10" id="KW-1185">Reference proteome</keyword>
<dbReference type="AlphaFoldDB" id="A0A212F8F1"/>
<evidence type="ECO:0000256" key="7">
    <source>
        <dbReference type="PROSITE-ProRule" id="PRU00042"/>
    </source>
</evidence>
<feature type="domain" description="C2H2-type" evidence="8">
    <location>
        <begin position="403"/>
        <end position="430"/>
    </location>
</feature>
<dbReference type="KEGG" id="dpl:KGM_205035"/>
<dbReference type="SMART" id="SM00355">
    <property type="entry name" value="ZnF_C2H2"/>
    <property type="match status" value="7"/>
</dbReference>
<sequence>MSCLCVGRCIQEVKEERLKQYYLDLLREIPLNVDLPSPWLCWECVSLLQRVVAFRDQVKDSYRILQTYTKENFNECLQSDVSRSPRLKLAKQLCIDIPPENVKFAIDEDELTPRNKSFNIDLEHELEEVHTVICDVQRGQGKITNNGGLFFNEDDPMCTQHDVKNEPCDDVFTEKMKIEAVDESNLTLRRERKKLNHKIKRPEVKDYCENGSNEIIEVKIENYEGKVSFRREDISEKNKKDVKISIDENKMEGDNEDTKDKVTDTKCVKNQYYKTVHLSYEEMQAERQKLRCAESFLSSPYKCESCILVYNNQRSLKIHREKRHSVTGKYTCSICDINVSSADEFTSHYRRHMRTSAATHRYHKEKHHSNKPRIECADCDKTFSHRAGLMNHRLTFHEYQNKFPCNVCNKIFRWKTSLKRHLKKHNESKDNRSKAFCAKCDIVFSSVCSLQRHLRNSLKHVTSDQLKFICDHCNHRFADKTKLRDHIEEKHLFRTYQCHICHKPSKNRVGLEQHIRTVHKGRPNNRMCHHCGKGFPVHLNIKSKRYPMCRKRKENNQPDVAVFTLPVHFMPDNGYAI</sequence>
<accession>A0A212F8F1</accession>
<dbReference type="EMBL" id="AGBW02009729">
    <property type="protein sequence ID" value="OWR50022.1"/>
    <property type="molecule type" value="Genomic_DNA"/>
</dbReference>
<feature type="domain" description="C2H2-type" evidence="8">
    <location>
        <begin position="374"/>
        <end position="402"/>
    </location>
</feature>
<feature type="domain" description="C2H2-type" evidence="8">
    <location>
        <begin position="468"/>
        <end position="491"/>
    </location>
</feature>
<gene>
    <name evidence="9" type="ORF">KGM_205035</name>
</gene>
<dbReference type="InterPro" id="IPR036236">
    <property type="entry name" value="Znf_C2H2_sf"/>
</dbReference>
<dbReference type="GO" id="GO:0008270">
    <property type="term" value="F:zinc ion binding"/>
    <property type="evidence" value="ECO:0007669"/>
    <property type="project" value="UniProtKB-KW"/>
</dbReference>
<evidence type="ECO:0000256" key="2">
    <source>
        <dbReference type="ARBA" id="ARBA00022723"/>
    </source>
</evidence>
<dbReference type="InParanoid" id="A0A212F8F1"/>
<keyword evidence="5" id="KW-0862">Zinc</keyword>
<dbReference type="PANTHER" id="PTHR24376:SF235">
    <property type="entry name" value="C2H2-TYPE DOMAIN-CONTAINING PROTEIN"/>
    <property type="match status" value="1"/>
</dbReference>
<evidence type="ECO:0000256" key="5">
    <source>
        <dbReference type="ARBA" id="ARBA00022833"/>
    </source>
</evidence>
<dbReference type="GO" id="GO:0001228">
    <property type="term" value="F:DNA-binding transcription activator activity, RNA polymerase II-specific"/>
    <property type="evidence" value="ECO:0007669"/>
    <property type="project" value="TreeGrafter"/>
</dbReference>
<dbReference type="PANTHER" id="PTHR24376">
    <property type="entry name" value="ZINC FINGER PROTEIN"/>
    <property type="match status" value="1"/>
</dbReference>
<evidence type="ECO:0000256" key="1">
    <source>
        <dbReference type="ARBA" id="ARBA00004123"/>
    </source>
</evidence>
<comment type="subcellular location">
    <subcellularLocation>
        <location evidence="1">Nucleus</location>
    </subcellularLocation>
</comment>
<keyword evidence="4 7" id="KW-0863">Zinc-finger</keyword>
<reference evidence="9 10" key="1">
    <citation type="journal article" date="2011" name="Cell">
        <title>The monarch butterfly genome yields insights into long-distance migration.</title>
        <authorList>
            <person name="Zhan S."/>
            <person name="Merlin C."/>
            <person name="Boore J.L."/>
            <person name="Reppert S.M."/>
        </authorList>
    </citation>
    <scope>NUCLEOTIDE SEQUENCE [LARGE SCALE GENOMIC DNA]</scope>
    <source>
        <strain evidence="9">F-2</strain>
    </source>
</reference>
<keyword evidence="3" id="KW-0677">Repeat</keyword>
<evidence type="ECO:0000256" key="4">
    <source>
        <dbReference type="ARBA" id="ARBA00022771"/>
    </source>
</evidence>
<evidence type="ECO:0000313" key="10">
    <source>
        <dbReference type="Proteomes" id="UP000007151"/>
    </source>
</evidence>